<dbReference type="InterPro" id="IPR001646">
    <property type="entry name" value="5peptide_repeat"/>
</dbReference>
<dbReference type="KEGG" id="tsq:D3A95_03780"/>
<keyword evidence="1" id="KW-0677">Repeat</keyword>
<evidence type="ECO:0000256" key="1">
    <source>
        <dbReference type="ARBA" id="ARBA00022737"/>
    </source>
</evidence>
<dbReference type="RefSeq" id="WP_181496317.1">
    <property type="nucleotide sequence ID" value="NZ_CP032152.1"/>
</dbReference>
<evidence type="ECO:0000313" key="4">
    <source>
        <dbReference type="Proteomes" id="UP000261812"/>
    </source>
</evidence>
<evidence type="ECO:0000256" key="2">
    <source>
        <dbReference type="SAM" id="SignalP"/>
    </source>
</evidence>
<accession>A0A7D6ES72</accession>
<dbReference type="AlphaFoldDB" id="A0A7D6ES72"/>
<keyword evidence="2" id="KW-0732">Signal</keyword>
<gene>
    <name evidence="3" type="ORF">D3A95_03780</name>
</gene>
<dbReference type="SUPFAM" id="SSF141571">
    <property type="entry name" value="Pentapeptide repeat-like"/>
    <property type="match status" value="1"/>
</dbReference>
<dbReference type="Gene3D" id="2.160.20.80">
    <property type="entry name" value="E3 ubiquitin-protein ligase SopA"/>
    <property type="match status" value="1"/>
</dbReference>
<sequence length="153" mass="16336">MLAKVAPALFLLLVSAPAWAANPAHLEQLRRTGNCPNCDLSYARLRGRNLQGADLRGANLNAANLRGANLSRANLSGAVLNNADLTKANLTNANLSGASLLITRLDRAILVGAQLVDAILGGRDRLARVRTLRDATLPNGQKAFFLEEPNHRP</sequence>
<feature type="signal peptide" evidence="2">
    <location>
        <begin position="1"/>
        <end position="20"/>
    </location>
</feature>
<organism evidence="3 4">
    <name type="scientific">Thermosynechococcus sichuanensis E542</name>
    <dbReference type="NCBI Taxonomy" id="2016101"/>
    <lineage>
        <taxon>Bacteria</taxon>
        <taxon>Bacillati</taxon>
        <taxon>Cyanobacteriota</taxon>
        <taxon>Cyanophyceae</taxon>
        <taxon>Acaryochloridales</taxon>
        <taxon>Thermosynechococcaceae</taxon>
        <taxon>Thermosynechococcus</taxon>
        <taxon>Thermosynechococcus sichuanensis</taxon>
    </lineage>
</organism>
<keyword evidence="4" id="KW-1185">Reference proteome</keyword>
<name>A0A7D6ES72_9CYAN</name>
<feature type="chain" id="PRO_5027841351" evidence="2">
    <location>
        <begin position="21"/>
        <end position="153"/>
    </location>
</feature>
<evidence type="ECO:0000313" key="3">
    <source>
        <dbReference type="EMBL" id="QLL29847.1"/>
    </source>
</evidence>
<dbReference type="Pfam" id="PF00805">
    <property type="entry name" value="Pentapeptide"/>
    <property type="match status" value="2"/>
</dbReference>
<protein>
    <submittedName>
        <fullName evidence="3">Pentapeptide repeat-containing protein</fullName>
    </submittedName>
</protein>
<dbReference type="PANTHER" id="PTHR47485">
    <property type="entry name" value="THYLAKOID LUMENAL 17.4 KDA PROTEIN, CHLOROPLASTIC"/>
    <property type="match status" value="1"/>
</dbReference>
<dbReference type="Proteomes" id="UP000261812">
    <property type="component" value="Chromosome"/>
</dbReference>
<proteinExistence type="predicted"/>
<dbReference type="PANTHER" id="PTHR47485:SF1">
    <property type="entry name" value="THYLAKOID LUMENAL 17.4 KDA PROTEIN, CHLOROPLASTIC"/>
    <property type="match status" value="1"/>
</dbReference>
<dbReference type="EMBL" id="CP032152">
    <property type="protein sequence ID" value="QLL29847.1"/>
    <property type="molecule type" value="Genomic_DNA"/>
</dbReference>
<reference evidence="4" key="1">
    <citation type="submission" date="2018-09" db="EMBL/GenBank/DDBJ databases">
        <title>Complete genome sequence of thermophilic cyanobacteria strain Thermosynechococcus elongatus PKUAC-SCTE542.</title>
        <authorList>
            <person name="Liang Y."/>
            <person name="Tang J."/>
            <person name="Daroch M."/>
        </authorList>
    </citation>
    <scope>NUCLEOTIDE SEQUENCE [LARGE SCALE GENOMIC DNA]</scope>
    <source>
        <strain evidence="4">E542</strain>
    </source>
</reference>